<reference evidence="3" key="1">
    <citation type="submission" date="2018-09" db="EMBL/GenBank/DDBJ databases">
        <authorList>
            <person name="Zhu H."/>
        </authorList>
    </citation>
    <scope>NUCLEOTIDE SEQUENCE [LARGE SCALE GENOMIC DNA]</scope>
    <source>
        <strain evidence="3">K1S02-23</strain>
    </source>
</reference>
<name>A0A3A3G3U9_9BURK</name>
<dbReference type="AlphaFoldDB" id="A0A3A3G3U9"/>
<dbReference type="Gene3D" id="2.50.20.10">
    <property type="entry name" value="Lipoprotein localisation LolA/LolB/LppX"/>
    <property type="match status" value="1"/>
</dbReference>
<proteinExistence type="predicted"/>
<dbReference type="Pfam" id="PF07044">
    <property type="entry name" value="DUF1329"/>
    <property type="match status" value="1"/>
</dbReference>
<dbReference type="Proteomes" id="UP000266327">
    <property type="component" value="Unassembled WGS sequence"/>
</dbReference>
<dbReference type="OrthoDB" id="6751304at2"/>
<keyword evidence="3" id="KW-1185">Reference proteome</keyword>
<dbReference type="EMBL" id="QYUQ01000002">
    <property type="protein sequence ID" value="RJG03158.1"/>
    <property type="molecule type" value="Genomic_DNA"/>
</dbReference>
<evidence type="ECO:0000256" key="1">
    <source>
        <dbReference type="SAM" id="SignalP"/>
    </source>
</evidence>
<organism evidence="2 3">
    <name type="scientific">Noviherbaspirillum sedimenti</name>
    <dbReference type="NCBI Taxonomy" id="2320865"/>
    <lineage>
        <taxon>Bacteria</taxon>
        <taxon>Pseudomonadati</taxon>
        <taxon>Pseudomonadota</taxon>
        <taxon>Betaproteobacteria</taxon>
        <taxon>Burkholderiales</taxon>
        <taxon>Oxalobacteraceae</taxon>
        <taxon>Noviherbaspirillum</taxon>
    </lineage>
</organism>
<comment type="caution">
    <text evidence="2">The sequence shown here is derived from an EMBL/GenBank/DDBJ whole genome shotgun (WGS) entry which is preliminary data.</text>
</comment>
<feature type="chain" id="PRO_5017455675" evidence="1">
    <location>
        <begin position="24"/>
        <end position="456"/>
    </location>
</feature>
<sequence length="456" mass="50716">MMFKRSITLAAGLAVCSIASVQAAVTAEEAKQLGKTLTPMGAEMAGNKDGTIPAWTGGMKTIPPGFDPKKPHLRPDPFANEKPLFSVDAKNMSQHADKLSDGLKALMQKYPTFRIDVYPSHRTGAWPQYVMDNTAKNATRCSTEKGGVSINRACYGGYPFPIPKTGNEVMWNHILRFVGHSYGMNSTSWVVDSNGTPALSSNNVVQEEYLYYDPKRTEVDGDYFWRYKHKTFAPARMSGEALMLVDPLDPTVQKRKAYQYLPGQRRVKLSPNLSYDTPSPGQGGAATMDDAALFLGPQDRFDFKLIGKKEMYIPYNNTKMVVDEKNCPTEKVLMKNHYNPDCLRFELHRVWVVEGTVKSGVRHTSPKRMFYFDEDTYGAGLGDNYDASGKLQRVLWMAHLPAYEVPAQSSEGYGAYNLNSGVYVVSNVHIGNGMYPIAPLDAREWAPEALVGEGVR</sequence>
<keyword evidence="1" id="KW-0732">Signal</keyword>
<gene>
    <name evidence="2" type="ORF">D3878_17480</name>
</gene>
<dbReference type="InterPro" id="IPR010752">
    <property type="entry name" value="DUF1329"/>
</dbReference>
<evidence type="ECO:0000313" key="3">
    <source>
        <dbReference type="Proteomes" id="UP000266327"/>
    </source>
</evidence>
<dbReference type="RefSeq" id="WP_119786657.1">
    <property type="nucleotide sequence ID" value="NZ_QYUQ01000002.1"/>
</dbReference>
<feature type="signal peptide" evidence="1">
    <location>
        <begin position="1"/>
        <end position="23"/>
    </location>
</feature>
<protein>
    <submittedName>
        <fullName evidence="2">DUF1329 domain-containing protein</fullName>
    </submittedName>
</protein>
<accession>A0A3A3G3U9</accession>
<evidence type="ECO:0000313" key="2">
    <source>
        <dbReference type="EMBL" id="RJG03158.1"/>
    </source>
</evidence>